<dbReference type="EMBL" id="BMAT01002135">
    <property type="protein sequence ID" value="GFR99694.1"/>
    <property type="molecule type" value="Genomic_DNA"/>
</dbReference>
<sequence length="430" mass="49010">MLSRIPTILLGIYIVNSVLASHRLPSKFQPPTMPLLPGMTPSHQQQAGKLMGVEIKGGPRLVEIFAPRRFHLRKKKLLKKLGENFDPDWMSIEQPPDFFNVSIENEKDDELANEWIRSANPLRLMKSLTDLNITRYSNQHEYNRRHVDATVRKVMSVLQDWLVKKATCPVIYIWEDMGNLFWPRYIRKGYCSKNNIPDQIVSRVQSSLGNSRIREKDCSWPPGMFCVSGEEKRLRMFSWKCQPSRAAKKRKNKPRSSPDSRSESEPGLRSNQPELGGTTRVGGTKGSFQRTLESVGSGRRFAAVGGSAGQGQRSTRLTTEKEEVVGTSQQEEEEEEQVSSDGHALNAILSKIKSSRQKRSHIIPEEMIGYIGSHSSLPQGDAPNAESRNEPQLHEDYSHLSWRELKKKFKVKCRFQKITFPVTQYCHCSC</sequence>
<comment type="caution">
    <text evidence="8">The sequence shown here is derived from an EMBL/GenBank/DDBJ whole genome shotgun (WGS) entry which is preliminary data.</text>
</comment>
<evidence type="ECO:0000256" key="4">
    <source>
        <dbReference type="ARBA" id="ARBA00022525"/>
    </source>
</evidence>
<evidence type="ECO:0000256" key="5">
    <source>
        <dbReference type="ARBA" id="ARBA00022729"/>
    </source>
</evidence>
<protein>
    <submittedName>
        <fullName evidence="8">Noggin</fullName>
    </submittedName>
</protein>
<feature type="chain" id="PRO_5043910023" evidence="7">
    <location>
        <begin position="21"/>
        <end position="430"/>
    </location>
</feature>
<comment type="subcellular location">
    <subcellularLocation>
        <location evidence="1">Secreted</location>
    </subcellularLocation>
</comment>
<organism evidence="8 9">
    <name type="scientific">Elysia marginata</name>
    <dbReference type="NCBI Taxonomy" id="1093978"/>
    <lineage>
        <taxon>Eukaryota</taxon>
        <taxon>Metazoa</taxon>
        <taxon>Spiralia</taxon>
        <taxon>Lophotrochozoa</taxon>
        <taxon>Mollusca</taxon>
        <taxon>Gastropoda</taxon>
        <taxon>Heterobranchia</taxon>
        <taxon>Euthyneura</taxon>
        <taxon>Panpulmonata</taxon>
        <taxon>Sacoglossa</taxon>
        <taxon>Placobranchoidea</taxon>
        <taxon>Plakobranchidae</taxon>
        <taxon>Elysia</taxon>
    </lineage>
</organism>
<feature type="region of interest" description="Disordered" evidence="6">
    <location>
        <begin position="302"/>
        <end position="343"/>
    </location>
</feature>
<dbReference type="Pfam" id="PF05806">
    <property type="entry name" value="Noggin"/>
    <property type="match status" value="1"/>
</dbReference>
<dbReference type="SUPFAM" id="SSF57501">
    <property type="entry name" value="Cystine-knot cytokines"/>
    <property type="match status" value="1"/>
</dbReference>
<accession>A0AAV4HQ40</accession>
<dbReference type="PANTHER" id="PTHR10494">
    <property type="entry name" value="BONE MORPHOGENETIC PROTEIN INHIBITOR, NOGGIN"/>
    <property type="match status" value="1"/>
</dbReference>
<evidence type="ECO:0000313" key="8">
    <source>
        <dbReference type="EMBL" id="GFR99694.1"/>
    </source>
</evidence>
<dbReference type="GO" id="GO:0045596">
    <property type="term" value="P:negative regulation of cell differentiation"/>
    <property type="evidence" value="ECO:0007669"/>
    <property type="project" value="InterPro"/>
</dbReference>
<feature type="signal peptide" evidence="7">
    <location>
        <begin position="1"/>
        <end position="20"/>
    </location>
</feature>
<dbReference type="GO" id="GO:0030514">
    <property type="term" value="P:negative regulation of BMP signaling pathway"/>
    <property type="evidence" value="ECO:0007669"/>
    <property type="project" value="InterPro"/>
</dbReference>
<keyword evidence="3" id="KW-0217">Developmental protein</keyword>
<reference evidence="8 9" key="1">
    <citation type="journal article" date="2021" name="Elife">
        <title>Chloroplast acquisition without the gene transfer in kleptoplastic sea slugs, Plakobranchus ocellatus.</title>
        <authorList>
            <person name="Maeda T."/>
            <person name="Takahashi S."/>
            <person name="Yoshida T."/>
            <person name="Shimamura S."/>
            <person name="Takaki Y."/>
            <person name="Nagai Y."/>
            <person name="Toyoda A."/>
            <person name="Suzuki Y."/>
            <person name="Arimoto A."/>
            <person name="Ishii H."/>
            <person name="Satoh N."/>
            <person name="Nishiyama T."/>
            <person name="Hasebe M."/>
            <person name="Maruyama T."/>
            <person name="Minagawa J."/>
            <person name="Obokata J."/>
            <person name="Shigenobu S."/>
        </authorList>
    </citation>
    <scope>NUCLEOTIDE SEQUENCE [LARGE SCALE GENOMIC DNA]</scope>
</reference>
<comment type="similarity">
    <text evidence="2">Belongs to the noggin family.</text>
</comment>
<feature type="compositionally biased region" description="Basic and acidic residues" evidence="6">
    <location>
        <begin position="256"/>
        <end position="266"/>
    </location>
</feature>
<dbReference type="GO" id="GO:0009953">
    <property type="term" value="P:dorsal/ventral pattern formation"/>
    <property type="evidence" value="ECO:0007669"/>
    <property type="project" value="TreeGrafter"/>
</dbReference>
<name>A0AAV4HQ40_9GAST</name>
<dbReference type="InterPro" id="IPR008717">
    <property type="entry name" value="Noggin"/>
</dbReference>
<evidence type="ECO:0000256" key="3">
    <source>
        <dbReference type="ARBA" id="ARBA00022473"/>
    </source>
</evidence>
<evidence type="ECO:0000256" key="6">
    <source>
        <dbReference type="SAM" id="MobiDB-lite"/>
    </source>
</evidence>
<keyword evidence="9" id="KW-1185">Reference proteome</keyword>
<feature type="region of interest" description="Disordered" evidence="6">
    <location>
        <begin position="371"/>
        <end position="391"/>
    </location>
</feature>
<feature type="region of interest" description="Disordered" evidence="6">
    <location>
        <begin position="242"/>
        <end position="287"/>
    </location>
</feature>
<evidence type="ECO:0000256" key="2">
    <source>
        <dbReference type="ARBA" id="ARBA00007480"/>
    </source>
</evidence>
<dbReference type="Proteomes" id="UP000762676">
    <property type="component" value="Unassembled WGS sequence"/>
</dbReference>
<evidence type="ECO:0000256" key="7">
    <source>
        <dbReference type="SAM" id="SignalP"/>
    </source>
</evidence>
<dbReference type="GO" id="GO:0005615">
    <property type="term" value="C:extracellular space"/>
    <property type="evidence" value="ECO:0007669"/>
    <property type="project" value="TreeGrafter"/>
</dbReference>
<gene>
    <name evidence="8" type="ORF">ElyMa_001052300</name>
</gene>
<dbReference type="InterPro" id="IPR029034">
    <property type="entry name" value="Cystine-knot_cytokine"/>
</dbReference>
<keyword evidence="4" id="KW-0964">Secreted</keyword>
<dbReference type="Gene3D" id="2.10.90.10">
    <property type="entry name" value="Cystine-knot cytokines"/>
    <property type="match status" value="1"/>
</dbReference>
<evidence type="ECO:0000256" key="1">
    <source>
        <dbReference type="ARBA" id="ARBA00004613"/>
    </source>
</evidence>
<proteinExistence type="inferred from homology"/>
<evidence type="ECO:0000313" key="9">
    <source>
        <dbReference type="Proteomes" id="UP000762676"/>
    </source>
</evidence>
<keyword evidence="5 7" id="KW-0732">Signal</keyword>
<dbReference type="PANTHER" id="PTHR10494:SF6">
    <property type="entry name" value="NOGGIN"/>
    <property type="match status" value="1"/>
</dbReference>
<dbReference type="AlphaFoldDB" id="A0AAV4HQ40"/>